<comment type="similarity">
    <text evidence="1">Belongs to the DCC1 family.</text>
</comment>
<dbReference type="GO" id="GO:0000775">
    <property type="term" value="C:chromosome, centromeric region"/>
    <property type="evidence" value="ECO:0007669"/>
    <property type="project" value="TreeGrafter"/>
</dbReference>
<proteinExistence type="inferred from homology"/>
<organism evidence="3 4">
    <name type="scientific">Glutinoglossum americanum</name>
    <dbReference type="NCBI Taxonomy" id="1670608"/>
    <lineage>
        <taxon>Eukaryota</taxon>
        <taxon>Fungi</taxon>
        <taxon>Dikarya</taxon>
        <taxon>Ascomycota</taxon>
        <taxon>Pezizomycotina</taxon>
        <taxon>Geoglossomycetes</taxon>
        <taxon>Geoglossales</taxon>
        <taxon>Geoglossaceae</taxon>
        <taxon>Glutinoglossum</taxon>
    </lineage>
</organism>
<dbReference type="GO" id="GO:0031390">
    <property type="term" value="C:Ctf18 RFC-like complex"/>
    <property type="evidence" value="ECO:0007669"/>
    <property type="project" value="InterPro"/>
</dbReference>
<dbReference type="Pfam" id="PF09724">
    <property type="entry name" value="Dcc1"/>
    <property type="match status" value="1"/>
</dbReference>
<evidence type="ECO:0000256" key="1">
    <source>
        <dbReference type="ARBA" id="ARBA00007017"/>
    </source>
</evidence>
<accession>A0A9P8HWT5</accession>
<dbReference type="Proteomes" id="UP000698800">
    <property type="component" value="Unassembled WGS sequence"/>
</dbReference>
<dbReference type="GO" id="GO:0034088">
    <property type="term" value="P:maintenance of mitotic sister chromatid cohesion"/>
    <property type="evidence" value="ECO:0007669"/>
    <property type="project" value="TreeGrafter"/>
</dbReference>
<dbReference type="EMBL" id="JAGHQL010000082">
    <property type="protein sequence ID" value="KAH0541285.1"/>
    <property type="molecule type" value="Genomic_DNA"/>
</dbReference>
<evidence type="ECO:0000313" key="3">
    <source>
        <dbReference type="EMBL" id="KAH0541285.1"/>
    </source>
</evidence>
<gene>
    <name evidence="3" type="ORF">FGG08_004209</name>
</gene>
<dbReference type="OrthoDB" id="5199543at2759"/>
<comment type="caution">
    <text evidence="3">The sequence shown here is derived from an EMBL/GenBank/DDBJ whole genome shotgun (WGS) entry which is preliminary data.</text>
</comment>
<reference evidence="3" key="1">
    <citation type="submission" date="2021-03" db="EMBL/GenBank/DDBJ databases">
        <title>Comparative genomics and phylogenomic investigation of the class Geoglossomycetes provide insights into ecological specialization and systematics.</title>
        <authorList>
            <person name="Melie T."/>
            <person name="Pirro S."/>
            <person name="Miller A.N."/>
            <person name="Quandt A."/>
        </authorList>
    </citation>
    <scope>NUCLEOTIDE SEQUENCE</scope>
    <source>
        <strain evidence="3">GBOQ0MN5Z8</strain>
    </source>
</reference>
<name>A0A9P8HWT5_9PEZI</name>
<keyword evidence="4" id="KW-1185">Reference proteome</keyword>
<evidence type="ECO:0000256" key="2">
    <source>
        <dbReference type="ARBA" id="ARBA00022705"/>
    </source>
</evidence>
<protein>
    <recommendedName>
        <fullName evidence="5">Sister chromatid cohesion protein Dcc1</fullName>
    </recommendedName>
</protein>
<dbReference type="GO" id="GO:0006260">
    <property type="term" value="P:DNA replication"/>
    <property type="evidence" value="ECO:0007669"/>
    <property type="project" value="UniProtKB-KW"/>
</dbReference>
<dbReference type="AlphaFoldDB" id="A0A9P8HWT5"/>
<dbReference type="GO" id="GO:0000785">
    <property type="term" value="C:chromatin"/>
    <property type="evidence" value="ECO:0007669"/>
    <property type="project" value="TreeGrafter"/>
</dbReference>
<keyword evidence="2" id="KW-0235">DNA replication</keyword>
<dbReference type="PANTHER" id="PTHR13395">
    <property type="entry name" value="SISTER CHROMATID COHESION PROTEIN DCC1-RELATED"/>
    <property type="match status" value="1"/>
</dbReference>
<sequence>MKSLTIKSAPTTSSVSAPSHAVLCTTGETFQLRQVHSSNSIFLIQPSQPNDTAEEAFRSPGLCTIAAPKVTLELHRVATSSVPHLRKLIPTFHVQEDGDGDFEMMTSWPTGFEKRSKQETFAHVPTCEEECERGWIEIVAFELNGGSMRPSIWALLSTYKAILSAATSQGIQLDSRFPVEDLWQMIEDDGFPRALVEAVLARLAPEEHITRGEWASIDKSKCIPWLGALILETEQGSNRERFASDFLKEWKDNLPEAWRASASLDFIKGSYTLKNSTICFYRDGVNTTSTTSSTSTGISKVTSGSRKWHEKFRNTGK</sequence>
<dbReference type="InterPro" id="IPR019128">
    <property type="entry name" value="Dcc1"/>
</dbReference>
<evidence type="ECO:0000313" key="4">
    <source>
        <dbReference type="Proteomes" id="UP000698800"/>
    </source>
</evidence>
<evidence type="ECO:0008006" key="5">
    <source>
        <dbReference type="Google" id="ProtNLM"/>
    </source>
</evidence>
<dbReference type="PANTHER" id="PTHR13395:SF6">
    <property type="entry name" value="SISTER CHROMATID COHESION PROTEIN DCC1"/>
    <property type="match status" value="1"/>
</dbReference>